<keyword evidence="4 5" id="KW-0472">Membrane</keyword>
<dbReference type="GO" id="GO:0022857">
    <property type="term" value="F:transmembrane transporter activity"/>
    <property type="evidence" value="ECO:0007669"/>
    <property type="project" value="InterPro"/>
</dbReference>
<evidence type="ECO:0000256" key="2">
    <source>
        <dbReference type="ARBA" id="ARBA00022692"/>
    </source>
</evidence>
<dbReference type="InterPro" id="IPR036259">
    <property type="entry name" value="MFS_trans_sf"/>
</dbReference>
<dbReference type="PANTHER" id="PTHR23510">
    <property type="entry name" value="INNER MEMBRANE TRANSPORT PROTEIN YAJR"/>
    <property type="match status" value="1"/>
</dbReference>
<dbReference type="InterPro" id="IPR011701">
    <property type="entry name" value="MFS"/>
</dbReference>
<accession>A0A8E2B0H5</accession>
<dbReference type="GO" id="GO:0016020">
    <property type="term" value="C:membrane"/>
    <property type="evidence" value="ECO:0007669"/>
    <property type="project" value="UniProtKB-SubCell"/>
</dbReference>
<reference evidence="6 7" key="1">
    <citation type="submission" date="2016-07" db="EMBL/GenBank/DDBJ databases">
        <title>Draft genome of the white-rot fungus Obba rivulosa 3A-2.</title>
        <authorList>
            <consortium name="DOE Joint Genome Institute"/>
            <person name="Miettinen O."/>
            <person name="Riley R."/>
            <person name="Acob R."/>
            <person name="Barry K."/>
            <person name="Cullen D."/>
            <person name="De Vries R."/>
            <person name="Hainaut M."/>
            <person name="Hatakka A."/>
            <person name="Henrissat B."/>
            <person name="Hilden K."/>
            <person name="Kuo R."/>
            <person name="Labutti K."/>
            <person name="Lipzen A."/>
            <person name="Makela M.R."/>
            <person name="Sandor L."/>
            <person name="Spatafora J.W."/>
            <person name="Grigoriev I.V."/>
            <person name="Hibbett D.S."/>
        </authorList>
    </citation>
    <scope>NUCLEOTIDE SEQUENCE [LARGE SCALE GENOMIC DNA]</scope>
    <source>
        <strain evidence="6 7">3A-2</strain>
    </source>
</reference>
<evidence type="ECO:0000256" key="5">
    <source>
        <dbReference type="SAM" id="Phobius"/>
    </source>
</evidence>
<feature type="transmembrane region" description="Helical" evidence="5">
    <location>
        <begin position="306"/>
        <end position="326"/>
    </location>
</feature>
<dbReference type="AlphaFoldDB" id="A0A8E2B0H5"/>
<evidence type="ECO:0000313" key="6">
    <source>
        <dbReference type="EMBL" id="OCH89962.1"/>
    </source>
</evidence>
<feature type="transmembrane region" description="Helical" evidence="5">
    <location>
        <begin position="88"/>
        <end position="117"/>
    </location>
</feature>
<comment type="subcellular location">
    <subcellularLocation>
        <location evidence="1">Membrane</location>
        <topology evidence="1">Multi-pass membrane protein</topology>
    </subcellularLocation>
</comment>
<dbReference type="EMBL" id="KV722415">
    <property type="protein sequence ID" value="OCH89962.1"/>
    <property type="molecule type" value="Genomic_DNA"/>
</dbReference>
<dbReference type="Proteomes" id="UP000250043">
    <property type="component" value="Unassembled WGS sequence"/>
</dbReference>
<evidence type="ECO:0000256" key="4">
    <source>
        <dbReference type="ARBA" id="ARBA00023136"/>
    </source>
</evidence>
<dbReference type="InterPro" id="IPR051068">
    <property type="entry name" value="MFS_Domain-Containing_Protein"/>
</dbReference>
<dbReference type="Pfam" id="PF07690">
    <property type="entry name" value="MFS_1"/>
    <property type="match status" value="1"/>
</dbReference>
<evidence type="ECO:0000313" key="7">
    <source>
        <dbReference type="Proteomes" id="UP000250043"/>
    </source>
</evidence>
<feature type="transmembrane region" description="Helical" evidence="5">
    <location>
        <begin position="346"/>
        <end position="369"/>
    </location>
</feature>
<gene>
    <name evidence="6" type="ORF">OBBRIDRAFT_793779</name>
</gene>
<dbReference type="Gene3D" id="1.20.1250.20">
    <property type="entry name" value="MFS general substrate transporter like domains"/>
    <property type="match status" value="1"/>
</dbReference>
<feature type="transmembrane region" description="Helical" evidence="5">
    <location>
        <begin position="129"/>
        <end position="146"/>
    </location>
</feature>
<dbReference type="OrthoDB" id="2015447at2759"/>
<dbReference type="PANTHER" id="PTHR23510:SF64">
    <property type="entry name" value="INNER MEMBRANE TRANSPORT PROTEIN YAJR"/>
    <property type="match status" value="1"/>
</dbReference>
<sequence>MHTQFRLLSTVLSLAPRRLRPSQRGPARGFRLDAAASGTSARTVNREVEHVEDNEYKLPRKTSLVIILFASALLQVSLYIVVSSSNQYTAYLGGTATFSGLVIGIPPAFSGLGLLPLMKLDQGGYKRPLHFALASGVLGNVLYSLAYCTKSLYLILIGRIVSGFSFTFFLYSKRYCSDPRIVGVRRRTTLAGWIVLGQGVGFTVGPFLGGLFYKVGFSNPVFNGYTSPTWVLAGILAVFWVFATLLFEDVPHPASISPAVELTPVSSPCESGSPGEDTPVSKIDSVTMEMPMPPEPESFRMSSPQLGVTITMCWFAMTCFFILGAWEANIPVFTSSDSPFFPYHFSPFAAGNLIALGGVCTFPFLFLNVFLARRVQDRHTLALGTSLGTTGLVLALIFLRTRTMSYGTLFTCWFLIALGFNLTSTVTLSLLSKQLPGEWNARISLAIQYSNYVGRVCGAVWGGAGVKVGMLNYVGMQFGIVGAGAVMFLTLWRQLKAKTG</sequence>
<keyword evidence="3 5" id="KW-1133">Transmembrane helix</keyword>
<keyword evidence="2 5" id="KW-0812">Transmembrane</keyword>
<feature type="transmembrane region" description="Helical" evidence="5">
    <location>
        <begin position="152"/>
        <end position="171"/>
    </location>
</feature>
<feature type="transmembrane region" description="Helical" evidence="5">
    <location>
        <begin position="191"/>
        <end position="213"/>
    </location>
</feature>
<organism evidence="6 7">
    <name type="scientific">Obba rivulosa</name>
    <dbReference type="NCBI Taxonomy" id="1052685"/>
    <lineage>
        <taxon>Eukaryota</taxon>
        <taxon>Fungi</taxon>
        <taxon>Dikarya</taxon>
        <taxon>Basidiomycota</taxon>
        <taxon>Agaricomycotina</taxon>
        <taxon>Agaricomycetes</taxon>
        <taxon>Polyporales</taxon>
        <taxon>Gelatoporiaceae</taxon>
        <taxon>Obba</taxon>
    </lineage>
</organism>
<feature type="transmembrane region" description="Helical" evidence="5">
    <location>
        <begin position="443"/>
        <end position="464"/>
    </location>
</feature>
<feature type="transmembrane region" description="Helical" evidence="5">
    <location>
        <begin position="470"/>
        <end position="492"/>
    </location>
</feature>
<name>A0A8E2B0H5_9APHY</name>
<feature type="transmembrane region" description="Helical" evidence="5">
    <location>
        <begin position="225"/>
        <end position="247"/>
    </location>
</feature>
<evidence type="ECO:0000256" key="3">
    <source>
        <dbReference type="ARBA" id="ARBA00022989"/>
    </source>
</evidence>
<keyword evidence="7" id="KW-1185">Reference proteome</keyword>
<proteinExistence type="predicted"/>
<feature type="transmembrane region" description="Helical" evidence="5">
    <location>
        <begin position="381"/>
        <end position="399"/>
    </location>
</feature>
<evidence type="ECO:0000256" key="1">
    <source>
        <dbReference type="ARBA" id="ARBA00004141"/>
    </source>
</evidence>
<feature type="transmembrane region" description="Helical" evidence="5">
    <location>
        <begin position="64"/>
        <end position="82"/>
    </location>
</feature>
<dbReference type="SUPFAM" id="SSF103473">
    <property type="entry name" value="MFS general substrate transporter"/>
    <property type="match status" value="1"/>
</dbReference>
<protein>
    <submittedName>
        <fullName evidence="6">MFS general substrate transporter</fullName>
    </submittedName>
</protein>
<feature type="transmembrane region" description="Helical" evidence="5">
    <location>
        <begin position="405"/>
        <end position="431"/>
    </location>
</feature>